<comment type="caution">
    <text evidence="1">The sequence shown here is derived from an EMBL/GenBank/DDBJ whole genome shotgun (WGS) entry which is preliminary data.</text>
</comment>
<sequence>MTAILVYILNTPIKDMILINDCDIIRADKLNEIETVEFPNSTCISTCQWCKLRKIVHKDYNSCYCENPICRLKNTRSTIFPFINIPFLQERIWTECEIGYFDIIKKTKDYRPIKIDHIIINSIKVLRISQQHHSYGYRYGRDDLELSYSYEISVEIYNHENEQHINHIFTSNDLIRKEPWGEYDKSKALTMKYLFQKTIPLLIEYVKYQKPINLVNFNYIEKTLPQRNNYTSNVHRFNKSDALNIIYSMEIKNINGNKIIRFGARMGEYINFYIANLINSILNINLKYDIQTKTIYSELPYISQQRTYGSLKEYISCLLYLGIIKNYNDNLAKQEYLIAVPIEGLSLTSKINFVEKLIPSKELIQIFSFFSNMDATHFQDGITRVGRDDKEWKELSFTFPLLSDFRPNMALIQKINELLQIKLTFYQSKNDSNSIGYSYFEIYDDDYIGGLACNRTDLGSTELRKTSFHKLVCAIMDYYLHKPEEFTKFTSNN</sequence>
<evidence type="ECO:0000313" key="1">
    <source>
        <dbReference type="EMBL" id="RHN01209.1"/>
    </source>
</evidence>
<organism evidence="1 2">
    <name type="scientific">Bacteroides intestinalis</name>
    <dbReference type="NCBI Taxonomy" id="329854"/>
    <lineage>
        <taxon>Bacteria</taxon>
        <taxon>Pseudomonadati</taxon>
        <taxon>Bacteroidota</taxon>
        <taxon>Bacteroidia</taxon>
        <taxon>Bacteroidales</taxon>
        <taxon>Bacteroidaceae</taxon>
        <taxon>Bacteroides</taxon>
    </lineage>
</organism>
<protein>
    <submittedName>
        <fullName evidence="1">Uncharacterized protein</fullName>
    </submittedName>
</protein>
<gene>
    <name evidence="1" type="ORF">DWZ32_22985</name>
</gene>
<proteinExistence type="predicted"/>
<evidence type="ECO:0000313" key="2">
    <source>
        <dbReference type="Proteomes" id="UP000286003"/>
    </source>
</evidence>
<name>A0AB37M6L6_9BACE</name>
<dbReference type="Proteomes" id="UP000286003">
    <property type="component" value="Unassembled WGS sequence"/>
</dbReference>
<dbReference type="AlphaFoldDB" id="A0AB37M6L6"/>
<reference evidence="1 2" key="1">
    <citation type="submission" date="2018-08" db="EMBL/GenBank/DDBJ databases">
        <title>A genome reference for cultivated species of the human gut microbiota.</title>
        <authorList>
            <person name="Zou Y."/>
            <person name="Xue W."/>
            <person name="Luo G."/>
        </authorList>
    </citation>
    <scope>NUCLEOTIDE SEQUENCE [LARGE SCALE GENOMIC DNA]</scope>
    <source>
        <strain evidence="1 2">AF31-23</strain>
    </source>
</reference>
<accession>A0AB37M6L6</accession>
<dbReference type="EMBL" id="QRQM01000048">
    <property type="protein sequence ID" value="RHN01209.1"/>
    <property type="molecule type" value="Genomic_DNA"/>
</dbReference>